<feature type="non-terminal residue" evidence="1">
    <location>
        <position position="1"/>
    </location>
</feature>
<reference evidence="1 2" key="1">
    <citation type="journal article" date="2023" name="Sci. Data">
        <title>Genome assembly of the Korean intertidal mud-creeper Batillaria attramentaria.</title>
        <authorList>
            <person name="Patra A.K."/>
            <person name="Ho P.T."/>
            <person name="Jun S."/>
            <person name="Lee S.J."/>
            <person name="Kim Y."/>
            <person name="Won Y.J."/>
        </authorList>
    </citation>
    <scope>NUCLEOTIDE SEQUENCE [LARGE SCALE GENOMIC DNA]</scope>
    <source>
        <strain evidence="1">Wonlab-2016</strain>
    </source>
</reference>
<evidence type="ECO:0000313" key="2">
    <source>
        <dbReference type="Proteomes" id="UP001519460"/>
    </source>
</evidence>
<evidence type="ECO:0000313" key="1">
    <source>
        <dbReference type="EMBL" id="KAK7458944.1"/>
    </source>
</evidence>
<dbReference type="EMBL" id="JACVVK020000662">
    <property type="protein sequence ID" value="KAK7458944.1"/>
    <property type="molecule type" value="Genomic_DNA"/>
</dbReference>
<name>A0ABD0J3Z7_9CAEN</name>
<gene>
    <name evidence="1" type="ORF">BaRGS_00039075</name>
</gene>
<accession>A0ABD0J3Z7</accession>
<proteinExistence type="predicted"/>
<sequence>RHGSQSESGLILAAELPGGRSGLRDVAVDLVSAKSVRQKREWFGTIYVHAVSGEKLAPDSFIGTVHRPGKILSLVLATASAKLQQGEGEPGTSQRFVHGPRFLLPVHIKAAPRQTFVVRAKRRTERMYVDPKHDHLASPVPE</sequence>
<dbReference type="AlphaFoldDB" id="A0ABD0J3Z7"/>
<keyword evidence="2" id="KW-1185">Reference proteome</keyword>
<organism evidence="1 2">
    <name type="scientific">Batillaria attramentaria</name>
    <dbReference type="NCBI Taxonomy" id="370345"/>
    <lineage>
        <taxon>Eukaryota</taxon>
        <taxon>Metazoa</taxon>
        <taxon>Spiralia</taxon>
        <taxon>Lophotrochozoa</taxon>
        <taxon>Mollusca</taxon>
        <taxon>Gastropoda</taxon>
        <taxon>Caenogastropoda</taxon>
        <taxon>Sorbeoconcha</taxon>
        <taxon>Cerithioidea</taxon>
        <taxon>Batillariidae</taxon>
        <taxon>Batillaria</taxon>
    </lineage>
</organism>
<dbReference type="Proteomes" id="UP001519460">
    <property type="component" value="Unassembled WGS sequence"/>
</dbReference>
<protein>
    <submittedName>
        <fullName evidence="1">Uncharacterized protein</fullName>
    </submittedName>
</protein>
<comment type="caution">
    <text evidence="1">The sequence shown here is derived from an EMBL/GenBank/DDBJ whole genome shotgun (WGS) entry which is preliminary data.</text>
</comment>
<feature type="non-terminal residue" evidence="1">
    <location>
        <position position="142"/>
    </location>
</feature>